<feature type="region of interest" description="Disordered" evidence="8">
    <location>
        <begin position="76"/>
        <end position="101"/>
    </location>
</feature>
<comment type="subcellular location">
    <subcellularLocation>
        <location evidence="1">Nucleus</location>
        <location evidence="1">Nuclear pore complex</location>
    </subcellularLocation>
</comment>
<sequence>MPRVISYTPPWLSRPSPGASLFSSTAPKAPENISSKLRQEVDYAGPTRVLAKRGNEAFTVVDNQIRWSNLTRLKNEWQQQTRSRKGTPDQKEDSEGKSDASSNVHYRILTVPVYEQIRQLIPSPNGAFLAIVADHTVHIAVLPDPSHLSGTDSSPIRVKTYQLGPTTHVIPESPVVSALWHPLGVHSNLGGCIVTVTVDAAVRVWELDRNNQWSFDRPTLAIDLRKLVDGTSSDEDFSPSGFGKNKGFSADYVDMEVASACFGGTGSEKEDAWAPMTLWVAMKPGDLYALCPLLPSKWRAPATTVPSLSAAIIPKLAALEEDPADFEDELTACRQQYDWLTEIDNQDPLHVYESDTGLESEILTRPANPSAIPRLQGPFRIDTGDEVDDLDLCDLHVIAAKVDVDALMMGEDELLLEDNGEDKLSATVICLSTGSGRVHVCLELDGVEGQWLPRARKNAFRTPLSEPSDLVLVESLDTMREGQQSLKNWPTFTKDVHSRYGFFVTTENNVTFISLSSWVQRLEAELQSEDTSGSGFRLEVLCEGTVSLRERILQTDEAHETAKDQPDHLPSSVVYYDYDLGYLLLTYHGSHPYAAIMDTPEVSFPTLTEPNPEARVPGSPVLPPRRPPYQVPAVFYSDSPLEFFVDKHIPHRQRHTLKEQVRLSPATLDLVAAAHRILSAHTNALERAASDLFRRCERLQGEMQEQLKQLTDVSERIKGVSSEIGEDGERKENSRSGEALDKRLQAAKDKQEQLVQRYEAIRNKILKSGGRPLSEKEKAWVSEVETLSESFRESRQEGRDNGQQLSERLETVKEIAADLLAEAKSIAVKAPSPTEPGSPASPGGAQPRVPQRLQRAKIADAMKMVERESAVIEAISSRLERLNATLSNMVAVRIYGFQKEHLDIPAHLETIIPAELRTAFYRAKYIAGQTFRQLEYLEIRQANRYQAMCPPTSTNYYNHQMSVLRLFSWRHDYHWRNPTLAPTEKLDPAILCFHIDQSAYQSYQTIFTKYQETFMSGHFLAWHNIKRAVDATVAKSKLNDVEKRMWNQFWHTNFLGEMQEWESRAMALAIPSWEEIVDELYDAILECVEGAEDMLANAAHGVPGKSVL</sequence>
<evidence type="ECO:0000256" key="8">
    <source>
        <dbReference type="SAM" id="MobiDB-lite"/>
    </source>
</evidence>
<organism evidence="9 10">
    <name type="scientific">Aspergillus parasiticus (strain ATCC 56775 / NRRL 5862 / SRRC 143 / SU-1)</name>
    <dbReference type="NCBI Taxonomy" id="1403190"/>
    <lineage>
        <taxon>Eukaryota</taxon>
        <taxon>Fungi</taxon>
        <taxon>Dikarya</taxon>
        <taxon>Ascomycota</taxon>
        <taxon>Pezizomycotina</taxon>
        <taxon>Eurotiomycetes</taxon>
        <taxon>Eurotiomycetidae</taxon>
        <taxon>Eurotiales</taxon>
        <taxon>Aspergillaceae</taxon>
        <taxon>Aspergillus</taxon>
        <taxon>Aspergillus subgen. Circumdati</taxon>
    </lineage>
</organism>
<dbReference type="GO" id="GO:0000055">
    <property type="term" value="P:ribosomal large subunit export from nucleus"/>
    <property type="evidence" value="ECO:0007669"/>
    <property type="project" value="InterPro"/>
</dbReference>
<evidence type="ECO:0000256" key="6">
    <source>
        <dbReference type="ARBA" id="ARBA00023132"/>
    </source>
</evidence>
<evidence type="ECO:0000256" key="1">
    <source>
        <dbReference type="ARBA" id="ARBA00004567"/>
    </source>
</evidence>
<evidence type="ECO:0008006" key="11">
    <source>
        <dbReference type="Google" id="ProtNLM"/>
    </source>
</evidence>
<dbReference type="EMBL" id="JZEE01000675">
    <property type="protein sequence ID" value="KJK61432.1"/>
    <property type="molecule type" value="Genomic_DNA"/>
</dbReference>
<evidence type="ECO:0000256" key="4">
    <source>
        <dbReference type="ARBA" id="ARBA00022927"/>
    </source>
</evidence>
<evidence type="ECO:0000313" key="10">
    <source>
        <dbReference type="Proteomes" id="UP000033540"/>
    </source>
</evidence>
<feature type="compositionally biased region" description="Low complexity" evidence="8">
    <location>
        <begin position="830"/>
        <end position="847"/>
    </location>
</feature>
<dbReference type="InterPro" id="IPR037700">
    <property type="entry name" value="NUP88/NUP82"/>
</dbReference>
<dbReference type="Proteomes" id="UP000033540">
    <property type="component" value="Unassembled WGS sequence"/>
</dbReference>
<dbReference type="PANTHER" id="PTHR13257:SF0">
    <property type="entry name" value="NUCLEAR PORE COMPLEX PROTEIN NUP88"/>
    <property type="match status" value="1"/>
</dbReference>
<evidence type="ECO:0000256" key="2">
    <source>
        <dbReference type="ARBA" id="ARBA00022448"/>
    </source>
</evidence>
<dbReference type="GO" id="GO:0017056">
    <property type="term" value="F:structural constituent of nuclear pore"/>
    <property type="evidence" value="ECO:0007669"/>
    <property type="project" value="InterPro"/>
</dbReference>
<protein>
    <recommendedName>
        <fullName evidence="11">Nuclear pore complex protein An-Nup82</fullName>
    </recommendedName>
</protein>
<keyword evidence="6" id="KW-0906">Nuclear pore complex</keyword>
<evidence type="ECO:0000256" key="7">
    <source>
        <dbReference type="ARBA" id="ARBA00023242"/>
    </source>
</evidence>
<comment type="caution">
    <text evidence="9">The sequence shown here is derived from an EMBL/GenBank/DDBJ whole genome shotgun (WGS) entry which is preliminary data.</text>
</comment>
<feature type="region of interest" description="Disordered" evidence="8">
    <location>
        <begin position="718"/>
        <end position="737"/>
    </location>
</feature>
<dbReference type="AlphaFoldDB" id="A0A0F0I489"/>
<evidence type="ECO:0000256" key="5">
    <source>
        <dbReference type="ARBA" id="ARBA00023010"/>
    </source>
</evidence>
<dbReference type="GO" id="GO:0006406">
    <property type="term" value="P:mRNA export from nucleus"/>
    <property type="evidence" value="ECO:0007669"/>
    <property type="project" value="TreeGrafter"/>
</dbReference>
<keyword evidence="7" id="KW-0539">Nucleus</keyword>
<dbReference type="PANTHER" id="PTHR13257">
    <property type="entry name" value="NUCLEOPORIN NUP84-RELATED"/>
    <property type="match status" value="1"/>
</dbReference>
<keyword evidence="3" id="KW-0509">mRNA transport</keyword>
<dbReference type="GO" id="GO:0005643">
    <property type="term" value="C:nuclear pore"/>
    <property type="evidence" value="ECO:0007669"/>
    <property type="project" value="UniProtKB-SubCell"/>
</dbReference>
<dbReference type="GO" id="GO:0000056">
    <property type="term" value="P:ribosomal small subunit export from nucleus"/>
    <property type="evidence" value="ECO:0007669"/>
    <property type="project" value="InterPro"/>
</dbReference>
<gene>
    <name evidence="9" type="ORF">P875_00042295</name>
</gene>
<name>A0A0F0I489_ASPPU</name>
<reference evidence="9 10" key="1">
    <citation type="submission" date="2015-02" db="EMBL/GenBank/DDBJ databases">
        <title>Draft genome sequence of Aspergillus parasiticus SU-1.</title>
        <authorList>
            <person name="Yu J."/>
            <person name="Fedorova N."/>
            <person name="Yin Y."/>
            <person name="Losada L."/>
            <person name="Zafar N."/>
            <person name="Taujale R."/>
            <person name="Ehrlich K.C."/>
            <person name="Bhatnagar D."/>
            <person name="Cleveland T.E."/>
            <person name="Bennett J.W."/>
            <person name="Nierman W.C."/>
        </authorList>
    </citation>
    <scope>NUCLEOTIDE SEQUENCE [LARGE SCALE GENOMIC DNA]</scope>
    <source>
        <strain evidence="10">ATCC 56775 / NRRL 5862 / SRRC 143 / SU-1</strain>
    </source>
</reference>
<keyword evidence="2" id="KW-0813">Transport</keyword>
<feature type="compositionally biased region" description="Basic and acidic residues" evidence="8">
    <location>
        <begin position="86"/>
        <end position="98"/>
    </location>
</feature>
<dbReference type="STRING" id="1403190.A0A0F0I489"/>
<feature type="region of interest" description="Disordered" evidence="8">
    <location>
        <begin position="828"/>
        <end position="851"/>
    </location>
</feature>
<feature type="compositionally biased region" description="Basic and acidic residues" evidence="8">
    <location>
        <begin position="727"/>
        <end position="737"/>
    </location>
</feature>
<dbReference type="OrthoDB" id="341482at2759"/>
<proteinExistence type="predicted"/>
<keyword evidence="4" id="KW-0653">Protein transport</keyword>
<dbReference type="GO" id="GO:0006606">
    <property type="term" value="P:protein import into nucleus"/>
    <property type="evidence" value="ECO:0007669"/>
    <property type="project" value="TreeGrafter"/>
</dbReference>
<evidence type="ECO:0000256" key="3">
    <source>
        <dbReference type="ARBA" id="ARBA00022816"/>
    </source>
</evidence>
<accession>A0A0F0I489</accession>
<keyword evidence="5" id="KW-0811">Translocation</keyword>
<evidence type="ECO:0000313" key="9">
    <source>
        <dbReference type="EMBL" id="KJK61432.1"/>
    </source>
</evidence>